<evidence type="ECO:0000259" key="1">
    <source>
        <dbReference type="Pfam" id="PF00899"/>
    </source>
</evidence>
<evidence type="ECO:0000313" key="4">
    <source>
        <dbReference type="Proteomes" id="UP000482209"/>
    </source>
</evidence>
<evidence type="ECO:0000259" key="2">
    <source>
        <dbReference type="Pfam" id="PF14453"/>
    </source>
</evidence>
<feature type="domain" description="THIF-type NAD/FAD binding fold" evidence="1">
    <location>
        <begin position="72"/>
        <end position="263"/>
    </location>
</feature>
<protein>
    <submittedName>
        <fullName evidence="3">Sulfur carrier protein ThiS adenylyltransferase ThiF</fullName>
    </submittedName>
</protein>
<dbReference type="PANTHER" id="PTHR43267">
    <property type="entry name" value="TRNA THREONYLCARBAMOYLADENOSINE DEHYDRATASE"/>
    <property type="match status" value="1"/>
</dbReference>
<dbReference type="Pfam" id="PF14453">
    <property type="entry name" value="ThiS-like"/>
    <property type="match status" value="1"/>
</dbReference>
<dbReference type="InterPro" id="IPR032726">
    <property type="entry name" value="ThiS-like_dom"/>
</dbReference>
<comment type="caution">
    <text evidence="3">The sequence shown here is derived from an EMBL/GenBank/DDBJ whole genome shotgun (WGS) entry which is preliminary data.</text>
</comment>
<gene>
    <name evidence="3" type="primary">thiF</name>
    <name evidence="3" type="ORF">FYJ58_11145</name>
</gene>
<dbReference type="GO" id="GO:0061503">
    <property type="term" value="F:tRNA threonylcarbamoyladenosine dehydratase"/>
    <property type="evidence" value="ECO:0007669"/>
    <property type="project" value="TreeGrafter"/>
</dbReference>
<keyword evidence="3" id="KW-0548">Nucleotidyltransferase</keyword>
<dbReference type="AlphaFoldDB" id="A0A6L5XZY3"/>
<dbReference type="Gene3D" id="3.40.50.720">
    <property type="entry name" value="NAD(P)-binding Rossmann-like Domain"/>
    <property type="match status" value="1"/>
</dbReference>
<feature type="domain" description="ThiS-like ubiquitin" evidence="2">
    <location>
        <begin position="1"/>
        <end position="57"/>
    </location>
</feature>
<evidence type="ECO:0000313" key="3">
    <source>
        <dbReference type="EMBL" id="MSS64426.1"/>
    </source>
</evidence>
<dbReference type="NCBIfam" id="NF006395">
    <property type="entry name" value="PRK08644.1"/>
    <property type="match status" value="1"/>
</dbReference>
<dbReference type="InterPro" id="IPR035985">
    <property type="entry name" value="Ubiquitin-activating_enz"/>
</dbReference>
<dbReference type="GO" id="GO:0016779">
    <property type="term" value="F:nucleotidyltransferase activity"/>
    <property type="evidence" value="ECO:0007669"/>
    <property type="project" value="UniProtKB-KW"/>
</dbReference>
<dbReference type="GO" id="GO:0008641">
    <property type="term" value="F:ubiquitin-like modifier activating enzyme activity"/>
    <property type="evidence" value="ECO:0007669"/>
    <property type="project" value="InterPro"/>
</dbReference>
<dbReference type="GO" id="GO:0061504">
    <property type="term" value="P:cyclic threonylcarbamoyladenosine biosynthetic process"/>
    <property type="evidence" value="ECO:0007669"/>
    <property type="project" value="TreeGrafter"/>
</dbReference>
<dbReference type="InterPro" id="IPR000594">
    <property type="entry name" value="ThiF_NAD_FAD-bd"/>
</dbReference>
<reference evidence="3 4" key="1">
    <citation type="submission" date="2019-08" db="EMBL/GenBank/DDBJ databases">
        <title>In-depth cultivation of the pig gut microbiome towards novel bacterial diversity and tailored functional studies.</title>
        <authorList>
            <person name="Wylensek D."/>
            <person name="Hitch T.C.A."/>
            <person name="Clavel T."/>
        </authorList>
    </citation>
    <scope>NUCLEOTIDE SEQUENCE [LARGE SCALE GENOMIC DNA]</scope>
    <source>
        <strain evidence="3 4">WCA-693-APC-MOT-I</strain>
    </source>
</reference>
<dbReference type="EMBL" id="VUMT01000018">
    <property type="protein sequence ID" value="MSS64426.1"/>
    <property type="molecule type" value="Genomic_DNA"/>
</dbReference>
<organism evidence="3 4">
    <name type="scientific">Velocimicrobium porci</name>
    <dbReference type="NCBI Taxonomy" id="2606634"/>
    <lineage>
        <taxon>Bacteria</taxon>
        <taxon>Bacillati</taxon>
        <taxon>Bacillota</taxon>
        <taxon>Clostridia</taxon>
        <taxon>Lachnospirales</taxon>
        <taxon>Lachnospiraceae</taxon>
        <taxon>Velocimicrobium</taxon>
    </lineage>
</organism>
<name>A0A6L5XZY3_9FIRM</name>
<sequence>MVVFVNGERTATNKTTLKELQISLFASEEVVTILDGYQTDEDCRLKENMEIIFMKKGVFPSKKEWEHMLYARNSKDVQKKISKARVAIIGLGGLGSHIAIELARCGIGELHIVDYDVVEPSNLNRQAYRMSHLGIPKVEALEQEIKQVNPFVKVTAERKKIDETNIEQVLQRDMIICEAVDNPKTKAMIVNEVLTIYPEKWLVAASGMAGYGKSNEIKTKQITGHFYLCGDGISDAGAGNSLMAPRVGICAGHQANKILEIIIEQ</sequence>
<dbReference type="Pfam" id="PF00899">
    <property type="entry name" value="ThiF"/>
    <property type="match status" value="1"/>
</dbReference>
<dbReference type="InterPro" id="IPR012729">
    <property type="entry name" value="ThiF_fam2"/>
</dbReference>
<keyword evidence="3" id="KW-0808">Transferase</keyword>
<dbReference type="Proteomes" id="UP000482209">
    <property type="component" value="Unassembled WGS sequence"/>
</dbReference>
<proteinExistence type="predicted"/>
<dbReference type="RefSeq" id="WP_154519816.1">
    <property type="nucleotide sequence ID" value="NZ_VUMT01000018.1"/>
</dbReference>
<accession>A0A6L5XZY3</accession>
<keyword evidence="4" id="KW-1185">Reference proteome</keyword>
<dbReference type="SUPFAM" id="SSF69572">
    <property type="entry name" value="Activating enzymes of the ubiquitin-like proteins"/>
    <property type="match status" value="1"/>
</dbReference>
<dbReference type="InterPro" id="IPR045886">
    <property type="entry name" value="ThiF/MoeB/HesA"/>
</dbReference>
<dbReference type="NCBIfam" id="TIGR02354">
    <property type="entry name" value="thiF_fam2"/>
    <property type="match status" value="1"/>
</dbReference>
<dbReference type="PANTHER" id="PTHR43267:SF3">
    <property type="entry name" value="THIF PROTEIN"/>
    <property type="match status" value="1"/>
</dbReference>